<dbReference type="KEGG" id="tbg:TbgDal_X5640"/>
<dbReference type="Proteomes" id="UP000002316">
    <property type="component" value="Chromosome 10"/>
</dbReference>
<dbReference type="PANTHER" id="PTHR10516">
    <property type="entry name" value="PEPTIDYL-PROLYL CIS-TRANS ISOMERASE"/>
    <property type="match status" value="1"/>
</dbReference>
<dbReference type="VEuPathDB" id="TriTrypDB:Tbg972.10.5640"/>
<dbReference type="InterPro" id="IPR046357">
    <property type="entry name" value="PPIase_dom_sf"/>
</dbReference>
<comment type="catalytic activity">
    <reaction evidence="1 5">
        <text>[protein]-peptidylproline (omega=180) = [protein]-peptidylproline (omega=0)</text>
        <dbReference type="Rhea" id="RHEA:16237"/>
        <dbReference type="Rhea" id="RHEA-COMP:10747"/>
        <dbReference type="Rhea" id="RHEA-COMP:10748"/>
        <dbReference type="ChEBI" id="CHEBI:83833"/>
        <dbReference type="ChEBI" id="CHEBI:83834"/>
        <dbReference type="EC" id="5.2.1.8"/>
    </reaction>
</comment>
<feature type="domain" description="PPIase FKBP-type" evidence="6">
    <location>
        <begin position="19"/>
        <end position="108"/>
    </location>
</feature>
<evidence type="ECO:0000256" key="2">
    <source>
        <dbReference type="ARBA" id="ARBA00013194"/>
    </source>
</evidence>
<dbReference type="AlphaFoldDB" id="D0A2I5"/>
<dbReference type="GO" id="GO:0003755">
    <property type="term" value="F:peptidyl-prolyl cis-trans isomerase activity"/>
    <property type="evidence" value="ECO:0007669"/>
    <property type="project" value="UniProtKB-KW"/>
</dbReference>
<dbReference type="GO" id="GO:0005737">
    <property type="term" value="C:cytoplasm"/>
    <property type="evidence" value="ECO:0007669"/>
    <property type="project" value="TreeGrafter"/>
</dbReference>
<reference evidence="8" key="1">
    <citation type="journal article" date="2010" name="PLoS Negl. Trop. Dis.">
        <title>The genome sequence of Trypanosoma brucei gambiense, causative agent of chronic human african trypanosomiasis.</title>
        <authorList>
            <person name="Jackson A.P."/>
            <person name="Sanders M."/>
            <person name="Berry A."/>
            <person name="McQuillan J."/>
            <person name="Aslett M.A."/>
            <person name="Quail M.A."/>
            <person name="Chukualim B."/>
            <person name="Capewell P."/>
            <person name="MacLeod A."/>
            <person name="Melville S.E."/>
            <person name="Gibson W."/>
            <person name="Barry J.D."/>
            <person name="Berriman M."/>
            <person name="Hertz-Fowler C."/>
        </authorList>
    </citation>
    <scope>NUCLEOTIDE SEQUENCE [LARGE SCALE GENOMIC DNA]</scope>
    <source>
        <strain evidence="8">MHOM/CI/86/DAL972</strain>
    </source>
</reference>
<dbReference type="RefSeq" id="XP_011777743.1">
    <property type="nucleotide sequence ID" value="XM_011779441.1"/>
</dbReference>
<evidence type="ECO:0000256" key="3">
    <source>
        <dbReference type="ARBA" id="ARBA00023110"/>
    </source>
</evidence>
<dbReference type="InterPro" id="IPR001179">
    <property type="entry name" value="PPIase_FKBP_dom"/>
</dbReference>
<sequence length="108" mass="11697">MPLQYDIITKGTGPCPKAGDSVTVRAAGFFPDGRIFWPAKGGTESFSFRVGLGHVIRGWDEVVLQMPLGEKAKIAMTSEYAYGTKGFPEWGIEPGASLVFEMELVAIN</sequence>
<accession>D0A2I5</accession>
<dbReference type="PROSITE" id="PS50059">
    <property type="entry name" value="FKBP_PPIASE"/>
    <property type="match status" value="1"/>
</dbReference>
<evidence type="ECO:0000256" key="5">
    <source>
        <dbReference type="PROSITE-ProRule" id="PRU00277"/>
    </source>
</evidence>
<evidence type="ECO:0000313" key="8">
    <source>
        <dbReference type="Proteomes" id="UP000002316"/>
    </source>
</evidence>
<protein>
    <recommendedName>
        <fullName evidence="2 5">peptidylprolyl isomerase</fullName>
        <ecNumber evidence="2 5">5.2.1.8</ecNumber>
    </recommendedName>
</protein>
<dbReference type="Pfam" id="PF00254">
    <property type="entry name" value="FKBP_C"/>
    <property type="match status" value="1"/>
</dbReference>
<dbReference type="SUPFAM" id="SSF54534">
    <property type="entry name" value="FKBP-like"/>
    <property type="match status" value="1"/>
</dbReference>
<dbReference type="GeneID" id="23865654"/>
<gene>
    <name evidence="7" type="ORF">TbgDal_X5640</name>
</gene>
<keyword evidence="3 5" id="KW-0697">Rotamase</keyword>
<dbReference type="PANTHER" id="PTHR10516:SF443">
    <property type="entry name" value="FK506-BINDING PROTEIN 59-RELATED"/>
    <property type="match status" value="1"/>
</dbReference>
<organism evidence="7 8">
    <name type="scientific">Trypanosoma brucei gambiense (strain MHOM/CI/86/DAL972)</name>
    <dbReference type="NCBI Taxonomy" id="679716"/>
    <lineage>
        <taxon>Eukaryota</taxon>
        <taxon>Discoba</taxon>
        <taxon>Euglenozoa</taxon>
        <taxon>Kinetoplastea</taxon>
        <taxon>Metakinetoplastina</taxon>
        <taxon>Trypanosomatida</taxon>
        <taxon>Trypanosomatidae</taxon>
        <taxon>Trypanosoma</taxon>
    </lineage>
</organism>
<dbReference type="Gene3D" id="3.10.50.40">
    <property type="match status" value="1"/>
</dbReference>
<keyword evidence="4 5" id="KW-0413">Isomerase</keyword>
<dbReference type="InterPro" id="IPR050689">
    <property type="entry name" value="FKBP-type_PPIase"/>
</dbReference>
<evidence type="ECO:0000256" key="4">
    <source>
        <dbReference type="ARBA" id="ARBA00023235"/>
    </source>
</evidence>
<dbReference type="EMBL" id="FN554973">
    <property type="protein sequence ID" value="CBH15479.1"/>
    <property type="molecule type" value="Genomic_DNA"/>
</dbReference>
<name>D0A2I5_TRYB9</name>
<evidence type="ECO:0000259" key="6">
    <source>
        <dbReference type="PROSITE" id="PS50059"/>
    </source>
</evidence>
<evidence type="ECO:0000313" key="7">
    <source>
        <dbReference type="EMBL" id="CBH15479.1"/>
    </source>
</evidence>
<dbReference type="OrthoDB" id="1902587at2759"/>
<evidence type="ECO:0000256" key="1">
    <source>
        <dbReference type="ARBA" id="ARBA00000971"/>
    </source>
</evidence>
<dbReference type="EC" id="5.2.1.8" evidence="2 5"/>
<proteinExistence type="predicted"/>